<feature type="domain" description="RNase III" evidence="14">
    <location>
        <begin position="1366"/>
        <end position="1524"/>
    </location>
</feature>
<dbReference type="InterPro" id="IPR014001">
    <property type="entry name" value="Helicase_ATP-bd"/>
</dbReference>
<dbReference type="Pfam" id="PF03368">
    <property type="entry name" value="Dicer_dimer"/>
    <property type="match status" value="1"/>
</dbReference>
<dbReference type="SMART" id="SM00949">
    <property type="entry name" value="PAZ"/>
    <property type="match status" value="1"/>
</dbReference>
<evidence type="ECO:0000259" key="14">
    <source>
        <dbReference type="PROSITE" id="PS50142"/>
    </source>
</evidence>
<evidence type="ECO:0000256" key="8">
    <source>
        <dbReference type="ARBA" id="ARBA00022840"/>
    </source>
</evidence>
<dbReference type="Gene3D" id="3.40.50.300">
    <property type="entry name" value="P-loop containing nucleotide triphosphate hydrolases"/>
    <property type="match status" value="2"/>
</dbReference>
<dbReference type="GO" id="GO:0070578">
    <property type="term" value="C:RISC-loading complex"/>
    <property type="evidence" value="ECO:0007669"/>
    <property type="project" value="TreeGrafter"/>
</dbReference>
<evidence type="ECO:0000256" key="7">
    <source>
        <dbReference type="ARBA" id="ARBA00022806"/>
    </source>
</evidence>
<dbReference type="GO" id="GO:0003723">
    <property type="term" value="F:RNA binding"/>
    <property type="evidence" value="ECO:0007669"/>
    <property type="project" value="UniProtKB-UniRule"/>
</dbReference>
<dbReference type="InterPro" id="IPR038248">
    <property type="entry name" value="Dicer_dimer_sf"/>
</dbReference>
<protein>
    <recommendedName>
        <fullName evidence="3">ribonuclease III</fullName>
        <ecNumber evidence="3">3.1.26.3</ecNumber>
    </recommendedName>
</protein>
<keyword evidence="5" id="KW-0547">Nucleotide-binding</keyword>
<dbReference type="PROSITE" id="PS50821">
    <property type="entry name" value="PAZ"/>
    <property type="match status" value="1"/>
</dbReference>
<dbReference type="InterPro" id="IPR003100">
    <property type="entry name" value="PAZ_dom"/>
</dbReference>
<dbReference type="InterPro" id="IPR048512">
    <property type="entry name" value="Dicer_platform"/>
</dbReference>
<keyword evidence="9 12" id="KW-0694">RNA-binding</keyword>
<reference evidence="19" key="1">
    <citation type="submission" date="2016-12" db="EMBL/GenBank/DDBJ databases">
        <title>An insight into the sialome and mialome of the sand fly, Nyssomyia neivai.</title>
        <authorList>
            <person name="Sebastian V."/>
            <person name="Goulart T.M."/>
            <person name="Oliveira W."/>
            <person name="Calvo E."/>
            <person name="Oliveira L.F."/>
            <person name="Pinto M.C."/>
            <person name="Rosselino A.M."/>
            <person name="Ribeiro J.M."/>
        </authorList>
    </citation>
    <scope>NUCLEOTIDE SEQUENCE</scope>
</reference>
<dbReference type="GO" id="GO:0006309">
    <property type="term" value="P:apoptotic DNA fragmentation"/>
    <property type="evidence" value="ECO:0007669"/>
    <property type="project" value="TreeGrafter"/>
</dbReference>
<evidence type="ECO:0000256" key="10">
    <source>
        <dbReference type="ARBA" id="ARBA00023158"/>
    </source>
</evidence>
<keyword evidence="6" id="KW-0378">Hydrolase</keyword>
<dbReference type="PROSITE" id="PS51194">
    <property type="entry name" value="HELICASE_CTER"/>
    <property type="match status" value="1"/>
</dbReference>
<comment type="catalytic activity">
    <reaction evidence="1">
        <text>Endonucleolytic cleavage to 5'-phosphomonoester.</text>
        <dbReference type="EC" id="3.1.26.3"/>
    </reaction>
</comment>
<dbReference type="PROSITE" id="PS51192">
    <property type="entry name" value="HELICASE_ATP_BIND_1"/>
    <property type="match status" value="1"/>
</dbReference>
<dbReference type="InterPro" id="IPR048513">
    <property type="entry name" value="Dicer_PBD"/>
</dbReference>
<evidence type="ECO:0000256" key="11">
    <source>
        <dbReference type="ARBA" id="ARBA00035116"/>
    </source>
</evidence>
<accession>A0A1L8DXZ8</accession>
<dbReference type="PROSITE" id="PS50137">
    <property type="entry name" value="DS_RBD"/>
    <property type="match status" value="1"/>
</dbReference>
<dbReference type="GO" id="GO:0031054">
    <property type="term" value="P:pre-miRNA processing"/>
    <property type="evidence" value="ECO:0007669"/>
    <property type="project" value="InterPro"/>
</dbReference>
<dbReference type="Gene3D" id="2.170.260.10">
    <property type="entry name" value="paz domain"/>
    <property type="match status" value="1"/>
</dbReference>
<dbReference type="Pfam" id="PF00270">
    <property type="entry name" value="DEAD"/>
    <property type="match status" value="1"/>
</dbReference>
<dbReference type="GO" id="GO:0004386">
    <property type="term" value="F:helicase activity"/>
    <property type="evidence" value="ECO:0007669"/>
    <property type="project" value="UniProtKB-KW"/>
</dbReference>
<keyword evidence="10" id="KW-0943">RNA-mediated gene silencing</keyword>
<feature type="domain" description="Dicer dsRNA-binding fold" evidence="18">
    <location>
        <begin position="564"/>
        <end position="655"/>
    </location>
</feature>
<dbReference type="Pfam" id="PF02170">
    <property type="entry name" value="PAZ"/>
    <property type="match status" value="1"/>
</dbReference>
<dbReference type="GO" id="GO:0005524">
    <property type="term" value="F:ATP binding"/>
    <property type="evidence" value="ECO:0007669"/>
    <property type="project" value="UniProtKB-KW"/>
</dbReference>
<feature type="domain" description="Helicase C-terminal" evidence="17">
    <location>
        <begin position="367"/>
        <end position="548"/>
    </location>
</feature>
<keyword evidence="4" id="KW-0540">Nuclease</keyword>
<dbReference type="InterPro" id="IPR014720">
    <property type="entry name" value="dsRBD_dom"/>
</dbReference>
<dbReference type="CDD" id="cd18034">
    <property type="entry name" value="DEXHc_dicer"/>
    <property type="match status" value="1"/>
</dbReference>
<dbReference type="Pfam" id="PF00636">
    <property type="entry name" value="Ribonuclease_3"/>
    <property type="match status" value="2"/>
</dbReference>
<dbReference type="InterPro" id="IPR044441">
    <property type="entry name" value="DICER_DSRM"/>
</dbReference>
<name>A0A1L8DXZ8_9DIPT</name>
<dbReference type="SMART" id="SM00487">
    <property type="entry name" value="DEXDc"/>
    <property type="match status" value="1"/>
</dbReference>
<dbReference type="InterPro" id="IPR000999">
    <property type="entry name" value="RNase_III_dom"/>
</dbReference>
<evidence type="ECO:0000313" key="19">
    <source>
        <dbReference type="EMBL" id="JAV11279.1"/>
    </source>
</evidence>
<comment type="similarity">
    <text evidence="11 12">Belongs to the helicase family. Dicer subfamily.</text>
</comment>
<evidence type="ECO:0000259" key="18">
    <source>
        <dbReference type="PROSITE" id="PS51327"/>
    </source>
</evidence>
<keyword evidence="7" id="KW-0347">Helicase</keyword>
<evidence type="ECO:0000256" key="2">
    <source>
        <dbReference type="ARBA" id="ARBA00001946"/>
    </source>
</evidence>
<dbReference type="PROSITE" id="PS50142">
    <property type="entry name" value="RNASE_3_2"/>
    <property type="match status" value="2"/>
</dbReference>
<keyword evidence="8" id="KW-0067">ATP-binding</keyword>
<evidence type="ECO:0000259" key="16">
    <source>
        <dbReference type="PROSITE" id="PS51192"/>
    </source>
</evidence>
<dbReference type="PROSITE" id="PS00517">
    <property type="entry name" value="RNASE_3_1"/>
    <property type="match status" value="1"/>
</dbReference>
<proteinExistence type="inferred from homology"/>
<evidence type="ECO:0000256" key="5">
    <source>
        <dbReference type="ARBA" id="ARBA00022741"/>
    </source>
</evidence>
<dbReference type="InterPro" id="IPR005034">
    <property type="entry name" value="Dicer_dimerisation"/>
</dbReference>
<feature type="domain" description="Helicase ATP-binding" evidence="16">
    <location>
        <begin position="19"/>
        <end position="177"/>
    </location>
</feature>
<feature type="domain" description="RNase III" evidence="14">
    <location>
        <begin position="1142"/>
        <end position="1317"/>
    </location>
</feature>
<dbReference type="InterPro" id="IPR027417">
    <property type="entry name" value="P-loop_NTPase"/>
</dbReference>
<dbReference type="Pfam" id="PF20932">
    <property type="entry name" value="Dicer_dsRBD"/>
    <property type="match status" value="1"/>
</dbReference>
<dbReference type="InterPro" id="IPR036389">
    <property type="entry name" value="RNase_III_sf"/>
</dbReference>
<dbReference type="GO" id="GO:0005634">
    <property type="term" value="C:nucleus"/>
    <property type="evidence" value="ECO:0007669"/>
    <property type="project" value="TreeGrafter"/>
</dbReference>
<dbReference type="SUPFAM" id="SSF69065">
    <property type="entry name" value="RNase III domain-like"/>
    <property type="match status" value="2"/>
</dbReference>
<evidence type="ECO:0000259" key="15">
    <source>
        <dbReference type="PROSITE" id="PS50821"/>
    </source>
</evidence>
<evidence type="ECO:0000256" key="6">
    <source>
        <dbReference type="ARBA" id="ARBA00022801"/>
    </source>
</evidence>
<evidence type="ECO:0000259" key="17">
    <source>
        <dbReference type="PROSITE" id="PS51194"/>
    </source>
</evidence>
<dbReference type="InterPro" id="IPR001650">
    <property type="entry name" value="Helicase_C-like"/>
</dbReference>
<dbReference type="PANTHER" id="PTHR14950:SF36">
    <property type="entry name" value="ENDORIBONUCLEASE DCR-2"/>
    <property type="match status" value="1"/>
</dbReference>
<dbReference type="Gene3D" id="1.10.1520.10">
    <property type="entry name" value="Ribonuclease III domain"/>
    <property type="match status" value="2"/>
</dbReference>
<dbReference type="SMART" id="SM00490">
    <property type="entry name" value="HELICc"/>
    <property type="match status" value="1"/>
</dbReference>
<dbReference type="SMART" id="SM00535">
    <property type="entry name" value="RIBOc"/>
    <property type="match status" value="2"/>
</dbReference>
<dbReference type="FunFam" id="1.10.1520.10:FF:000005">
    <property type="entry name" value="Putative endoribonuclease dicer"/>
    <property type="match status" value="1"/>
</dbReference>
<evidence type="ECO:0000256" key="4">
    <source>
        <dbReference type="ARBA" id="ARBA00022722"/>
    </source>
</evidence>
<dbReference type="PROSITE" id="PS51327">
    <property type="entry name" value="DICER_DSRBF"/>
    <property type="match status" value="1"/>
</dbReference>
<evidence type="ECO:0000256" key="1">
    <source>
        <dbReference type="ARBA" id="ARBA00000109"/>
    </source>
</evidence>
<dbReference type="GO" id="GO:0030422">
    <property type="term" value="P:siRNA processing"/>
    <property type="evidence" value="ECO:0007669"/>
    <property type="project" value="InterPro"/>
</dbReference>
<dbReference type="Gene3D" id="3.30.160.380">
    <property type="entry name" value="Dicer dimerisation domain"/>
    <property type="match status" value="1"/>
</dbReference>
<dbReference type="InterPro" id="IPR011545">
    <property type="entry name" value="DEAD/DEAH_box_helicase_dom"/>
</dbReference>
<dbReference type="Pfam" id="PF00271">
    <property type="entry name" value="Helicase_C"/>
    <property type="match status" value="1"/>
</dbReference>
<dbReference type="Gene3D" id="3.30.160.20">
    <property type="match status" value="1"/>
</dbReference>
<dbReference type="EC" id="3.1.26.3" evidence="3"/>
<evidence type="ECO:0000256" key="12">
    <source>
        <dbReference type="PROSITE-ProRule" id="PRU00657"/>
    </source>
</evidence>
<evidence type="ECO:0000256" key="9">
    <source>
        <dbReference type="ARBA" id="ARBA00022884"/>
    </source>
</evidence>
<dbReference type="EMBL" id="GFDF01002805">
    <property type="protein sequence ID" value="JAV11279.1"/>
    <property type="molecule type" value="Transcribed_RNA"/>
</dbReference>
<evidence type="ECO:0000259" key="13">
    <source>
        <dbReference type="PROSITE" id="PS50137"/>
    </source>
</evidence>
<dbReference type="GO" id="GO:0035194">
    <property type="term" value="P:regulatory ncRNA-mediated post-transcriptional gene silencing"/>
    <property type="evidence" value="ECO:0007669"/>
    <property type="project" value="UniProtKB-ARBA"/>
</dbReference>
<sequence length="1618" mass="185080">MEVVPTEKILKPRPYQDHLIKTCMEKNSIVYLPTGAGKTFIPLMVFKNHSRDYELPLEQGGKRSIFLASTKVLAKQQKEYFETNTPFKVTVFTGDMQVDNWGKQKWHKEFQDNHIIVATYQIVLDVIRHSYLALRNINVLVFDECHNAQGEHPICQLMQRFVEADVHEHPRIIGLTGMLLTTDRPHSIAEDLANFEMKMRSTVATVATIQDFQNVLVYATNPQEKVTTYTISGQHEQMGIIEKIVEDTMKEIEAMHLDPEPKTLSDSSGDRTTLKKKLKNYWVDFIYQASDFGLFGASKAILGLIVELDLKMRATVVKARRLLIRNCIRKAELIRHLLVKFLGQQNKPVHEVILANSTDKLQTFIRGLEAVIGSFGDEKINCLVFVQRRFTAKCLYHILKAYAESNEKCLIRPDFMVGDESFTSPELEVLLQTKWNRQVLDKFRRNEVNLIVSTSVLEEGVDLQMCNIVWNYDQPLNFRAYVQRKGRARSKESVFVLMCDKNDTAKLLKNVAMYKLVDSTMKNLLIGKCVDRTIPSNDEINEEMERNQRKYKTTKGAILEATSAIALLNRYLSSLPGDMFTVSTVDASLETRNSMYRISFTMPSQSLVRETVYGEFMANKKLAKRSAAFEMCIALHKKGELNDNLLPINKDMNLKNVENMYFSHWQKYKSSSTKLDGTKKKKRYHNILYPKQLIACAPKVGTKCFLYIIHTLPEFNEIDENVTTFSQLYGSTRNFGILTSKKIPELAAMRFFMTDGEIQVKIDNRPIEVTLDEAQLNMLRIFHLVVFRDMLRVVKSFQTMDYSKDAPNGILCVPMIGRKIDLDLALKYKKLPQMKTLTERERLSMRITPEDYLHRVVCTWYRADNTQRYVVTKILTDQTPSSRFPEPQQAPTYGSYFTTRYGSEIGQIVNVNQFLVEVKGITKDFNLLNPGMQEKGSKKQGRKFRSEVFIPELSHNFTFPADMWLKALLLPNVIHRIHYMLHAENLRKEIDAYIGVRSTKKLDCLIVNKRNFTIMEQVAPKRSIFGAPADSVPEKVEQKHQTLSDILDALYTPDELPVDIHRNWDNIDVVDLDYYSNFLNSTDEFKKEKARKGLMNSLGELANDVKMLALCGPTYEESFNIDLLNVNRLDVEGPQQRDVLCAITAASAHDVFDMERYEVLGDAFLKFTTTLYLLQKHSAWHEGFLTSCKGQIVGNKNLFYCGNEAKISGIINASPFSVSDFIVPHMGVPVEVVTIIRELQLSPNSLTQLECSEWEVLNGHLDLKREAEILELFARQQKEDRMTCYPINVHLGKHNISDKTVSDAIEGVLGVWVASVGIQKSFKILNYFQILPNDIDMDNLLHNQKIQPRLSANVTNNDIDCLLINPTLLQQKLGYQFRDRAYLLQALTHPSYPTNRVTGCYQQLEFLGDAVLDMIITSYIFEHCVEMDPGKMTDLRSALVNNITLACICVRNGFHKHILNQSPSLTEKSAEFAKYQQMNKHEVTEHVLLLKEEDEGTLAESVDVPKILGDILEALLGAIFLDSGNDLQTVWRVIVHLMGREIKSFSNEVPINAVRQLYEYQGANPQFSDAAVDNGTTMLTVRFVCRNKFVEVQGFGTNKLNAKRAAAKAALMHLRKSK</sequence>
<comment type="cofactor">
    <cofactor evidence="2">
        <name>Mg(2+)</name>
        <dbReference type="ChEBI" id="CHEBI:18420"/>
    </cofactor>
</comment>
<organism evidence="19">
    <name type="scientific">Nyssomyia neivai</name>
    <dbReference type="NCBI Taxonomy" id="330878"/>
    <lineage>
        <taxon>Eukaryota</taxon>
        <taxon>Metazoa</taxon>
        <taxon>Ecdysozoa</taxon>
        <taxon>Arthropoda</taxon>
        <taxon>Hexapoda</taxon>
        <taxon>Insecta</taxon>
        <taxon>Pterygota</taxon>
        <taxon>Neoptera</taxon>
        <taxon>Endopterygota</taxon>
        <taxon>Diptera</taxon>
        <taxon>Nematocera</taxon>
        <taxon>Psychodoidea</taxon>
        <taxon>Psychodidae</taxon>
        <taxon>Nyssomyia</taxon>
    </lineage>
</organism>
<dbReference type="SUPFAM" id="SSF52540">
    <property type="entry name" value="P-loop containing nucleoside triphosphate hydrolases"/>
    <property type="match status" value="1"/>
</dbReference>
<dbReference type="GO" id="GO:0005737">
    <property type="term" value="C:cytoplasm"/>
    <property type="evidence" value="ECO:0007669"/>
    <property type="project" value="TreeGrafter"/>
</dbReference>
<feature type="domain" description="DRBM" evidence="13">
    <location>
        <begin position="1594"/>
        <end position="1616"/>
    </location>
</feature>
<feature type="domain" description="PAZ" evidence="15">
    <location>
        <begin position="836"/>
        <end position="932"/>
    </location>
</feature>
<dbReference type="CDD" id="cd15903">
    <property type="entry name" value="Dicer_PBD"/>
    <property type="match status" value="1"/>
</dbReference>
<dbReference type="PANTHER" id="PTHR14950">
    <property type="entry name" value="DICER-RELATED"/>
    <property type="match status" value="1"/>
</dbReference>
<dbReference type="GO" id="GO:0004525">
    <property type="term" value="F:ribonuclease III activity"/>
    <property type="evidence" value="ECO:0007669"/>
    <property type="project" value="UniProtKB-EC"/>
</dbReference>
<evidence type="ECO:0000256" key="3">
    <source>
        <dbReference type="ARBA" id="ARBA00012177"/>
    </source>
</evidence>
<dbReference type="Pfam" id="PF20931">
    <property type="entry name" value="Dicer_platform"/>
    <property type="match status" value="1"/>
</dbReference>
<dbReference type="CDD" id="cd00593">
    <property type="entry name" value="RIBOc"/>
    <property type="match status" value="2"/>
</dbReference>
<dbReference type="GO" id="GO:0004530">
    <property type="term" value="F:deoxyribonuclease I activity"/>
    <property type="evidence" value="ECO:0007669"/>
    <property type="project" value="TreeGrafter"/>
</dbReference>
<dbReference type="SUPFAM" id="SSF54768">
    <property type="entry name" value="dsRNA-binding domain-like"/>
    <property type="match status" value="1"/>
</dbReference>